<comment type="similarity">
    <text evidence="4">Belongs to the class-III pyridoxal-phosphate-dependent aminotransferase family. ArgD subfamily.</text>
</comment>
<dbReference type="InterPro" id="IPR015421">
    <property type="entry name" value="PyrdxlP-dep_Trfase_major"/>
</dbReference>
<comment type="cofactor">
    <cofactor evidence="4">
        <name>pyridoxal 5'-phosphate</name>
        <dbReference type="ChEBI" id="CHEBI:597326"/>
    </cofactor>
    <text evidence="4">Binds 1 pyridoxal phosphate per subunit.</text>
</comment>
<dbReference type="NCBIfam" id="TIGR00707">
    <property type="entry name" value="argD"/>
    <property type="match status" value="1"/>
</dbReference>
<dbReference type="Gene3D" id="3.90.1150.10">
    <property type="entry name" value="Aspartate Aminotransferase, domain 1"/>
    <property type="match status" value="1"/>
</dbReference>
<evidence type="ECO:0000256" key="4">
    <source>
        <dbReference type="HAMAP-Rule" id="MF_01107"/>
    </source>
</evidence>
<feature type="binding site" evidence="4">
    <location>
        <position position="273"/>
    </location>
    <ligand>
        <name>pyridoxal 5'-phosphate</name>
        <dbReference type="ChEBI" id="CHEBI:597326"/>
    </ligand>
</feature>
<keyword evidence="6" id="KW-1185">Reference proteome</keyword>
<keyword evidence="3 4" id="KW-0663">Pyridoxal phosphate</keyword>
<dbReference type="RefSeq" id="WP_343164180.1">
    <property type="nucleotide sequence ID" value="NZ_JBHRSV010000019.1"/>
</dbReference>
<dbReference type="PANTHER" id="PTHR11986">
    <property type="entry name" value="AMINOTRANSFERASE CLASS III"/>
    <property type="match status" value="1"/>
</dbReference>
<feature type="binding site" evidence="4">
    <location>
        <begin position="96"/>
        <end position="97"/>
    </location>
    <ligand>
        <name>pyridoxal 5'-phosphate</name>
        <dbReference type="ChEBI" id="CHEBI:597326"/>
    </ligand>
</feature>
<keyword evidence="1 4" id="KW-0032">Aminotransferase</keyword>
<dbReference type="PANTHER" id="PTHR11986:SF113">
    <property type="entry name" value="SUCCINYLORNITHINE TRANSAMINASE"/>
    <property type="match status" value="1"/>
</dbReference>
<dbReference type="InterPro" id="IPR005814">
    <property type="entry name" value="Aminotrans_3"/>
</dbReference>
<protein>
    <recommendedName>
        <fullName evidence="4">Acetylornithine aminotransferase</fullName>
        <shortName evidence="4">ACOAT</shortName>
        <ecNumber evidence="4">2.6.1.11</ecNumber>
    </recommendedName>
</protein>
<keyword evidence="2 4" id="KW-0808">Transferase</keyword>
<dbReference type="Pfam" id="PF00202">
    <property type="entry name" value="Aminotran_3"/>
    <property type="match status" value="1"/>
</dbReference>
<dbReference type="InterPro" id="IPR004636">
    <property type="entry name" value="AcOrn/SuccOrn_fam"/>
</dbReference>
<evidence type="ECO:0000313" key="5">
    <source>
        <dbReference type="EMBL" id="MFC2926387.1"/>
    </source>
</evidence>
<dbReference type="GO" id="GO:0008483">
    <property type="term" value="F:transaminase activity"/>
    <property type="evidence" value="ECO:0007669"/>
    <property type="project" value="UniProtKB-KW"/>
</dbReference>
<dbReference type="HAMAP" id="MF_01107">
    <property type="entry name" value="ArgD_aminotrans_3"/>
    <property type="match status" value="1"/>
</dbReference>
<comment type="miscellaneous">
    <text evidence="4">May also have succinyldiaminopimelate aminotransferase activity, thus carrying out the corresponding step in lysine biosynthesis.</text>
</comment>
<dbReference type="NCBIfam" id="NF002325">
    <property type="entry name" value="PRK01278.1"/>
    <property type="match status" value="1"/>
</dbReference>
<dbReference type="SUPFAM" id="SSF53383">
    <property type="entry name" value="PLP-dependent transferases"/>
    <property type="match status" value="1"/>
</dbReference>
<dbReference type="EC" id="2.6.1.11" evidence="4"/>
<dbReference type="Gene3D" id="3.40.640.10">
    <property type="entry name" value="Type I PLP-dependent aspartate aminotransferase-like (Major domain)"/>
    <property type="match status" value="1"/>
</dbReference>
<feature type="modified residue" description="N6-(pyridoxal phosphate)lysine" evidence="4">
    <location>
        <position position="244"/>
    </location>
</feature>
<keyword evidence="4" id="KW-0055">Arginine biosynthesis</keyword>
<comment type="pathway">
    <text evidence="4">Amino-acid biosynthesis; L-arginine biosynthesis; N(2)-acetyl-L-ornithine from L-glutamate: step 4/4.</text>
</comment>
<dbReference type="PIRSF" id="PIRSF000521">
    <property type="entry name" value="Transaminase_4ab_Lys_Orn"/>
    <property type="match status" value="1"/>
</dbReference>
<gene>
    <name evidence="4" type="primary">argD</name>
    <name evidence="5" type="ORF">ACFOOR_09755</name>
</gene>
<dbReference type="InterPro" id="IPR015424">
    <property type="entry name" value="PyrdxlP-dep_Trfase"/>
</dbReference>
<organism evidence="5 6">
    <name type="scientific">Hyphobacterium vulgare</name>
    <dbReference type="NCBI Taxonomy" id="1736751"/>
    <lineage>
        <taxon>Bacteria</taxon>
        <taxon>Pseudomonadati</taxon>
        <taxon>Pseudomonadota</taxon>
        <taxon>Alphaproteobacteria</taxon>
        <taxon>Maricaulales</taxon>
        <taxon>Maricaulaceae</taxon>
        <taxon>Hyphobacterium</taxon>
    </lineage>
</organism>
<comment type="subcellular location">
    <subcellularLocation>
        <location evidence="4">Cytoplasm</location>
    </subcellularLocation>
</comment>
<evidence type="ECO:0000256" key="3">
    <source>
        <dbReference type="ARBA" id="ARBA00022898"/>
    </source>
</evidence>
<feature type="binding site" evidence="4">
    <location>
        <position position="132"/>
    </location>
    <ligand>
        <name>N(2)-acetyl-L-ornithine</name>
        <dbReference type="ChEBI" id="CHEBI:57805"/>
    </ligand>
</feature>
<evidence type="ECO:0000313" key="6">
    <source>
        <dbReference type="Proteomes" id="UP001595379"/>
    </source>
</evidence>
<proteinExistence type="inferred from homology"/>
<dbReference type="InterPro" id="IPR015422">
    <property type="entry name" value="PyrdxlP-dep_Trfase_small"/>
</dbReference>
<evidence type="ECO:0000256" key="1">
    <source>
        <dbReference type="ARBA" id="ARBA00022576"/>
    </source>
</evidence>
<dbReference type="PROSITE" id="PS00600">
    <property type="entry name" value="AA_TRANSFER_CLASS_3"/>
    <property type="match status" value="1"/>
</dbReference>
<comment type="subunit">
    <text evidence="4">Homodimer.</text>
</comment>
<feature type="binding site" evidence="4">
    <location>
        <begin position="214"/>
        <end position="217"/>
    </location>
    <ligand>
        <name>pyridoxal 5'-phosphate</name>
        <dbReference type="ChEBI" id="CHEBI:597326"/>
    </ligand>
</feature>
<comment type="catalytic activity">
    <reaction evidence="4">
        <text>N(2)-acetyl-L-ornithine + 2-oxoglutarate = N-acetyl-L-glutamate 5-semialdehyde + L-glutamate</text>
        <dbReference type="Rhea" id="RHEA:18049"/>
        <dbReference type="ChEBI" id="CHEBI:16810"/>
        <dbReference type="ChEBI" id="CHEBI:29123"/>
        <dbReference type="ChEBI" id="CHEBI:29985"/>
        <dbReference type="ChEBI" id="CHEBI:57805"/>
        <dbReference type="EC" id="2.6.1.11"/>
    </reaction>
</comment>
<accession>A0ABV6ZY76</accession>
<keyword evidence="4" id="KW-0028">Amino-acid biosynthesis</keyword>
<dbReference type="InterPro" id="IPR049704">
    <property type="entry name" value="Aminotrans_3_PPA_site"/>
</dbReference>
<sequence>MPAPLMDTYSPPDLDFVRGDGVWMITDSGERYLDFIAGIAVNALGHNHPALVGALKAQADKLWHTSNMFRVPGQLELAKKYTEHTFADRVFFTNSGTEAIECAIKTARHYFFAKGEPHRYRIITFTGAFHGRSYGAINAGGNPKYLEGFGPQMEGFDQIAFGDHDALHAAVTEETAAILVEPVQGEGGVRAVPDHCLRGLRELCDEKGLLLIYDEVQCGAGRTGKLFAHEWAERAQPDIMAVAKGVGGGFPMGACLTTDAAGEHMKMGTHGSTFGGNPLAMAVGNAVFDELTRPGFLDHVVDVAGFLKQQLHGLADTYPDVVEEVRGRGLLIGLKLKEAVVARDFVASVRDRGLLIGAAGDNVARMAPPLTITEAEARIALDKLDGALKAASQSLKG</sequence>
<reference evidence="6" key="1">
    <citation type="journal article" date="2019" name="Int. J. Syst. Evol. Microbiol.">
        <title>The Global Catalogue of Microorganisms (GCM) 10K type strain sequencing project: providing services to taxonomists for standard genome sequencing and annotation.</title>
        <authorList>
            <consortium name="The Broad Institute Genomics Platform"/>
            <consortium name="The Broad Institute Genome Sequencing Center for Infectious Disease"/>
            <person name="Wu L."/>
            <person name="Ma J."/>
        </authorList>
    </citation>
    <scope>NUCLEOTIDE SEQUENCE [LARGE SCALE GENOMIC DNA]</scope>
    <source>
        <strain evidence="6">KCTC 52487</strain>
    </source>
</reference>
<comment type="caution">
    <text evidence="5">The sequence shown here is derived from an EMBL/GenBank/DDBJ whole genome shotgun (WGS) entry which is preliminary data.</text>
</comment>
<dbReference type="EMBL" id="JBHRSV010000019">
    <property type="protein sequence ID" value="MFC2926387.1"/>
    <property type="molecule type" value="Genomic_DNA"/>
</dbReference>
<dbReference type="CDD" id="cd00610">
    <property type="entry name" value="OAT_like"/>
    <property type="match status" value="1"/>
</dbReference>
<feature type="binding site" evidence="4">
    <location>
        <position position="272"/>
    </location>
    <ligand>
        <name>N(2)-acetyl-L-ornithine</name>
        <dbReference type="ChEBI" id="CHEBI:57805"/>
    </ligand>
</feature>
<feature type="binding site" evidence="4">
    <location>
        <position position="129"/>
    </location>
    <ligand>
        <name>pyridoxal 5'-phosphate</name>
        <dbReference type="ChEBI" id="CHEBI:597326"/>
    </ligand>
</feature>
<dbReference type="Proteomes" id="UP001595379">
    <property type="component" value="Unassembled WGS sequence"/>
</dbReference>
<dbReference type="InterPro" id="IPR050103">
    <property type="entry name" value="Class-III_PLP-dep_AT"/>
</dbReference>
<name>A0ABV6ZY76_9PROT</name>
<keyword evidence="4" id="KW-0963">Cytoplasm</keyword>
<evidence type="ECO:0000256" key="2">
    <source>
        <dbReference type="ARBA" id="ARBA00022679"/>
    </source>
</evidence>